<feature type="chain" id="PRO_5015122818" evidence="1">
    <location>
        <begin position="22"/>
        <end position="142"/>
    </location>
</feature>
<evidence type="ECO:0000313" key="3">
    <source>
        <dbReference type="Proteomes" id="UP000239649"/>
    </source>
</evidence>
<sequence>MAPGRALLALCLCTALAAASAYAPASKCEPKVGSPIMIGGGWNPVNDGQLPKQVWAPILAELKAKHSWSCGQLPVRAIQKACYQVTAGQSYQIVVILRCWTPKFSAIKVEAEVRVPLPTTPPLPVTLTSLKVLRRNPQPAVG</sequence>
<keyword evidence="3" id="KW-1185">Reference proteome</keyword>
<reference evidence="2 3" key="1">
    <citation type="journal article" date="2018" name="Plant J.">
        <title>Genome sequences of Chlorella sorokiniana UTEX 1602 and Micractinium conductrix SAG 241.80: implications to maltose excretion by a green alga.</title>
        <authorList>
            <person name="Arriola M.B."/>
            <person name="Velmurugan N."/>
            <person name="Zhang Y."/>
            <person name="Plunkett M.H."/>
            <person name="Hondzo H."/>
            <person name="Barney B.M."/>
        </authorList>
    </citation>
    <scope>NUCLEOTIDE SEQUENCE [LARGE SCALE GENOMIC DNA]</scope>
    <source>
        <strain evidence="2 3">SAG 241.80</strain>
    </source>
</reference>
<name>A0A2P6VHS7_9CHLO</name>
<proteinExistence type="predicted"/>
<accession>A0A2P6VHS7</accession>
<evidence type="ECO:0000256" key="1">
    <source>
        <dbReference type="SAM" id="SignalP"/>
    </source>
</evidence>
<evidence type="ECO:0000313" key="2">
    <source>
        <dbReference type="EMBL" id="PSC73630.1"/>
    </source>
</evidence>
<dbReference type="Proteomes" id="UP000239649">
    <property type="component" value="Unassembled WGS sequence"/>
</dbReference>
<dbReference type="EMBL" id="LHPF02000006">
    <property type="protein sequence ID" value="PSC73630.1"/>
    <property type="molecule type" value="Genomic_DNA"/>
</dbReference>
<feature type="signal peptide" evidence="1">
    <location>
        <begin position="1"/>
        <end position="21"/>
    </location>
</feature>
<protein>
    <submittedName>
        <fullName evidence="2">5 -methylthioadenosine phosphorylase</fullName>
    </submittedName>
</protein>
<dbReference type="AlphaFoldDB" id="A0A2P6VHS7"/>
<organism evidence="2 3">
    <name type="scientific">Micractinium conductrix</name>
    <dbReference type="NCBI Taxonomy" id="554055"/>
    <lineage>
        <taxon>Eukaryota</taxon>
        <taxon>Viridiplantae</taxon>
        <taxon>Chlorophyta</taxon>
        <taxon>core chlorophytes</taxon>
        <taxon>Trebouxiophyceae</taxon>
        <taxon>Chlorellales</taxon>
        <taxon>Chlorellaceae</taxon>
        <taxon>Chlorella clade</taxon>
        <taxon>Micractinium</taxon>
    </lineage>
</organism>
<gene>
    <name evidence="2" type="ORF">C2E20_3082</name>
</gene>
<comment type="caution">
    <text evidence="2">The sequence shown here is derived from an EMBL/GenBank/DDBJ whole genome shotgun (WGS) entry which is preliminary data.</text>
</comment>
<keyword evidence="1" id="KW-0732">Signal</keyword>